<evidence type="ECO:0000256" key="1">
    <source>
        <dbReference type="SAM" id="MobiDB-lite"/>
    </source>
</evidence>
<dbReference type="EMBL" id="AGNL01047881">
    <property type="protein sequence ID" value="EJK46233.1"/>
    <property type="molecule type" value="Genomic_DNA"/>
</dbReference>
<gene>
    <name evidence="2" type="ORF">THAOC_35110</name>
</gene>
<feature type="compositionally biased region" description="Low complexity" evidence="1">
    <location>
        <begin position="65"/>
        <end position="78"/>
    </location>
</feature>
<dbReference type="AlphaFoldDB" id="K0R1E9"/>
<sequence>MVEKKKGLYRFFEKRGLRTTNATAPPAAAAAAASAARRRRWEVRRVSCDCIVREGSPRIAAARASAAAPDAVPSAAAAGKQSDDDLMEIDERWR</sequence>
<keyword evidence="3" id="KW-1185">Reference proteome</keyword>
<protein>
    <submittedName>
        <fullName evidence="2">Uncharacterized protein</fullName>
    </submittedName>
</protein>
<dbReference type="Proteomes" id="UP000266841">
    <property type="component" value="Unassembled WGS sequence"/>
</dbReference>
<organism evidence="2 3">
    <name type="scientific">Thalassiosira oceanica</name>
    <name type="common">Marine diatom</name>
    <dbReference type="NCBI Taxonomy" id="159749"/>
    <lineage>
        <taxon>Eukaryota</taxon>
        <taxon>Sar</taxon>
        <taxon>Stramenopiles</taxon>
        <taxon>Ochrophyta</taxon>
        <taxon>Bacillariophyta</taxon>
        <taxon>Coscinodiscophyceae</taxon>
        <taxon>Thalassiosirophycidae</taxon>
        <taxon>Thalassiosirales</taxon>
        <taxon>Thalassiosiraceae</taxon>
        <taxon>Thalassiosira</taxon>
    </lineage>
</organism>
<evidence type="ECO:0000313" key="3">
    <source>
        <dbReference type="Proteomes" id="UP000266841"/>
    </source>
</evidence>
<evidence type="ECO:0000313" key="2">
    <source>
        <dbReference type="EMBL" id="EJK46233.1"/>
    </source>
</evidence>
<feature type="region of interest" description="Disordered" evidence="1">
    <location>
        <begin position="65"/>
        <end position="94"/>
    </location>
</feature>
<accession>K0R1E9</accession>
<reference evidence="2 3" key="1">
    <citation type="journal article" date="2012" name="Genome Biol.">
        <title>Genome and low-iron response of an oceanic diatom adapted to chronic iron limitation.</title>
        <authorList>
            <person name="Lommer M."/>
            <person name="Specht M."/>
            <person name="Roy A.S."/>
            <person name="Kraemer L."/>
            <person name="Andreson R."/>
            <person name="Gutowska M.A."/>
            <person name="Wolf J."/>
            <person name="Bergner S.V."/>
            <person name="Schilhabel M.B."/>
            <person name="Klostermeier U.C."/>
            <person name="Beiko R.G."/>
            <person name="Rosenstiel P."/>
            <person name="Hippler M."/>
            <person name="Laroche J."/>
        </authorList>
    </citation>
    <scope>NUCLEOTIDE SEQUENCE [LARGE SCALE GENOMIC DNA]</scope>
    <source>
        <strain evidence="2 3">CCMP1005</strain>
    </source>
</reference>
<proteinExistence type="predicted"/>
<comment type="caution">
    <text evidence="2">The sequence shown here is derived from an EMBL/GenBank/DDBJ whole genome shotgun (WGS) entry which is preliminary data.</text>
</comment>
<name>K0R1E9_THAOC</name>